<dbReference type="Proteomes" id="UP000717996">
    <property type="component" value="Unassembled WGS sequence"/>
</dbReference>
<name>A0A9P6YH34_RHIOR</name>
<gene>
    <name evidence="1" type="ORF">G6F51_003767</name>
</gene>
<accession>A0A9P6YH34</accession>
<organism evidence="1 2">
    <name type="scientific">Rhizopus oryzae</name>
    <name type="common">Mucormycosis agent</name>
    <name type="synonym">Rhizopus arrhizus var. delemar</name>
    <dbReference type="NCBI Taxonomy" id="64495"/>
    <lineage>
        <taxon>Eukaryota</taxon>
        <taxon>Fungi</taxon>
        <taxon>Fungi incertae sedis</taxon>
        <taxon>Mucoromycota</taxon>
        <taxon>Mucoromycotina</taxon>
        <taxon>Mucoromycetes</taxon>
        <taxon>Mucorales</taxon>
        <taxon>Mucorineae</taxon>
        <taxon>Rhizopodaceae</taxon>
        <taxon>Rhizopus</taxon>
    </lineage>
</organism>
<evidence type="ECO:0000313" key="1">
    <source>
        <dbReference type="EMBL" id="KAG1548266.1"/>
    </source>
</evidence>
<evidence type="ECO:0008006" key="3">
    <source>
        <dbReference type="Google" id="ProtNLM"/>
    </source>
</evidence>
<protein>
    <recommendedName>
        <fullName evidence="3">Reverse transcriptase zinc-binding domain-containing protein</fullName>
    </recommendedName>
</protein>
<dbReference type="EMBL" id="JAANIT010000385">
    <property type="protein sequence ID" value="KAG1548266.1"/>
    <property type="molecule type" value="Genomic_DNA"/>
</dbReference>
<reference evidence="1" key="1">
    <citation type="journal article" date="2020" name="Microb. Genom.">
        <title>Genetic diversity of clinical and environmental Mucorales isolates obtained from an investigation of mucormycosis cases among solid organ transplant recipients.</title>
        <authorList>
            <person name="Nguyen M.H."/>
            <person name="Kaul D."/>
            <person name="Muto C."/>
            <person name="Cheng S.J."/>
            <person name="Richter R.A."/>
            <person name="Bruno V.M."/>
            <person name="Liu G."/>
            <person name="Beyhan S."/>
            <person name="Sundermann A.J."/>
            <person name="Mounaud S."/>
            <person name="Pasculle A.W."/>
            <person name="Nierman W.C."/>
            <person name="Driscoll E."/>
            <person name="Cumbie R."/>
            <person name="Clancy C.J."/>
            <person name="Dupont C.L."/>
        </authorList>
    </citation>
    <scope>NUCLEOTIDE SEQUENCE</scope>
    <source>
        <strain evidence="1">GL16</strain>
    </source>
</reference>
<proteinExistence type="predicted"/>
<comment type="caution">
    <text evidence="1">The sequence shown here is derived from an EMBL/GenBank/DDBJ whole genome shotgun (WGS) entry which is preliminary data.</text>
</comment>
<dbReference type="AlphaFoldDB" id="A0A9P6YH34"/>
<sequence length="265" mass="31250">MQNSYKAERYQIPFLFPESRPRLSIRLHYMYSQLVKSLDRISRDFSQMALAHQTHLSLPVRSIFVTSENLFKFSSIYNQMAVRDVFQFNPQLWIFQRKRQKDIALHHRRTINKIFHGIHAGRVHINYFFGKHCLPQATNPDTTVTNLPQLRFNPLINCLQSRLPPPKTFRNATTKTFRKIVNQLNPPPCFLAATQKQFWLDFWSLGLMAIQRNIMFRFIHKRISHKFLLHRLLPAKCTTSICSFCNVVVDSADRFIFTCPPKLAV</sequence>
<dbReference type="OrthoDB" id="2291298at2759"/>
<evidence type="ECO:0000313" key="2">
    <source>
        <dbReference type="Proteomes" id="UP000717996"/>
    </source>
</evidence>